<sequence length="176" mass="20825">MENQIIPDEVIMTKIFYIRGQKVMLDKDLAELYGTETKKLKQQVNRNLNRFPSHYMFELTKEENELLRSQNATLKKGEHSKYLPFVFTEHGILMLSNVLKSESAVQVSIRIIDVFVRLREVYAEQTEVWLVIEKIKSKLDNQDKNMEIVFRYLDELINKKENQPPRKTIGFKPDGF</sequence>
<dbReference type="Proteomes" id="UP000250557">
    <property type="component" value="Chromosome"/>
</dbReference>
<gene>
    <name evidence="2" type="ORF">DIU31_025260</name>
    <name evidence="3" type="ORF">J3L21_02165</name>
</gene>
<dbReference type="EMBL" id="CP043451">
    <property type="protein sequence ID" value="QEM06654.1"/>
    <property type="molecule type" value="Genomic_DNA"/>
</dbReference>
<evidence type="ECO:0000313" key="4">
    <source>
        <dbReference type="Proteomes" id="UP000250557"/>
    </source>
</evidence>
<dbReference type="Pfam" id="PF10543">
    <property type="entry name" value="ORF6N"/>
    <property type="match status" value="1"/>
</dbReference>
<name>A0AAE6JIZ3_9SPHI</name>
<protein>
    <submittedName>
        <fullName evidence="2">ORF6N domain-containing protein</fullName>
    </submittedName>
</protein>
<reference evidence="3 5" key="2">
    <citation type="submission" date="2021-03" db="EMBL/GenBank/DDBJ databases">
        <title>Mucilaginibacter strains isolated from gold and copper mining confer multi heavy-metal resistance.</title>
        <authorList>
            <person name="Li Y."/>
        </authorList>
    </citation>
    <scope>NUCLEOTIDE SEQUENCE [LARGE SCALE GENOMIC DNA]</scope>
    <source>
        <strain evidence="3 5">P2-4</strain>
    </source>
</reference>
<evidence type="ECO:0000259" key="1">
    <source>
        <dbReference type="Pfam" id="PF10543"/>
    </source>
</evidence>
<organism evidence="2 4">
    <name type="scientific">Mucilaginibacter rubeus</name>
    <dbReference type="NCBI Taxonomy" id="2027860"/>
    <lineage>
        <taxon>Bacteria</taxon>
        <taxon>Pseudomonadati</taxon>
        <taxon>Bacteroidota</taxon>
        <taxon>Sphingobacteriia</taxon>
        <taxon>Sphingobacteriales</taxon>
        <taxon>Sphingobacteriaceae</taxon>
        <taxon>Mucilaginibacter</taxon>
    </lineage>
</organism>
<evidence type="ECO:0000313" key="2">
    <source>
        <dbReference type="EMBL" id="QEM06654.1"/>
    </source>
</evidence>
<proteinExistence type="predicted"/>
<dbReference type="Proteomes" id="UP000663940">
    <property type="component" value="Chromosome"/>
</dbReference>
<accession>A0AAE6JIZ3</accession>
<dbReference type="InterPro" id="IPR018873">
    <property type="entry name" value="KilA-N_DNA-bd_domain"/>
</dbReference>
<dbReference type="AlphaFoldDB" id="A0AAE6JIZ3"/>
<feature type="domain" description="KilA-N DNA-binding" evidence="1">
    <location>
        <begin position="14"/>
        <end position="98"/>
    </location>
</feature>
<dbReference type="RefSeq" id="WP_112656140.1">
    <property type="nucleotide sequence ID" value="NZ_CP043451.1"/>
</dbReference>
<dbReference type="EMBL" id="CP071880">
    <property type="protein sequence ID" value="QTE50813.1"/>
    <property type="molecule type" value="Genomic_DNA"/>
</dbReference>
<keyword evidence="5" id="KW-1185">Reference proteome</keyword>
<reference evidence="2 4" key="1">
    <citation type="submission" date="2019-08" db="EMBL/GenBank/DDBJ databases">
        <title>Comparative genome analysis confer to the adaptation heavy metal polluted environment.</title>
        <authorList>
            <person name="Li Y."/>
        </authorList>
    </citation>
    <scope>NUCLEOTIDE SEQUENCE [LARGE SCALE GENOMIC DNA]</scope>
    <source>
        <strain evidence="2 4">P2</strain>
    </source>
</reference>
<evidence type="ECO:0000313" key="5">
    <source>
        <dbReference type="Proteomes" id="UP000663940"/>
    </source>
</evidence>
<evidence type="ECO:0000313" key="3">
    <source>
        <dbReference type="EMBL" id="QTE50813.1"/>
    </source>
</evidence>